<feature type="transmembrane region" description="Helical" evidence="8">
    <location>
        <begin position="220"/>
        <end position="243"/>
    </location>
</feature>
<dbReference type="GO" id="GO:0006508">
    <property type="term" value="P:proteolysis"/>
    <property type="evidence" value="ECO:0007669"/>
    <property type="project" value="UniProtKB-KW"/>
</dbReference>
<dbReference type="GO" id="GO:0005886">
    <property type="term" value="C:plasma membrane"/>
    <property type="evidence" value="ECO:0007669"/>
    <property type="project" value="UniProtKB-SubCell"/>
</dbReference>
<dbReference type="InterPro" id="IPR026392">
    <property type="entry name" value="Exo/Archaeosortase_dom"/>
</dbReference>
<dbReference type="InterPro" id="IPR014263">
    <property type="entry name" value="Methanolan_biosynth_EpsI"/>
</dbReference>
<dbReference type="Proteomes" id="UP000886674">
    <property type="component" value="Unassembled WGS sequence"/>
</dbReference>
<keyword evidence="6 8" id="KW-1133">Transmembrane helix</keyword>
<dbReference type="NCBIfam" id="TIGR04152">
    <property type="entry name" value="exosort_VPLPA"/>
    <property type="match status" value="1"/>
</dbReference>
<dbReference type="InterPro" id="IPR013426">
    <property type="entry name" value="EpsH-like"/>
</dbReference>
<dbReference type="GO" id="GO:0008233">
    <property type="term" value="F:peptidase activity"/>
    <property type="evidence" value="ECO:0007669"/>
    <property type="project" value="UniProtKB-KW"/>
</dbReference>
<feature type="transmembrane region" description="Helical" evidence="8">
    <location>
        <begin position="315"/>
        <end position="333"/>
    </location>
</feature>
<evidence type="ECO:0000256" key="6">
    <source>
        <dbReference type="ARBA" id="ARBA00022989"/>
    </source>
</evidence>
<feature type="transmembrane region" description="Helical" evidence="8">
    <location>
        <begin position="75"/>
        <end position="93"/>
    </location>
</feature>
<proteinExistence type="predicted"/>
<comment type="subcellular location">
    <subcellularLocation>
        <location evidence="1">Cell membrane</location>
        <topology evidence="1">Multi-pass membrane protein</topology>
    </subcellularLocation>
</comment>
<comment type="caution">
    <text evidence="10">The sequence shown here is derived from an EMBL/GenBank/DDBJ whole genome shotgun (WGS) entry which is preliminary data.</text>
</comment>
<evidence type="ECO:0000313" key="11">
    <source>
        <dbReference type="Proteomes" id="UP000886674"/>
    </source>
</evidence>
<dbReference type="AlphaFoldDB" id="A0A9E4TVH6"/>
<keyword evidence="5 10" id="KW-0378">Hydrolase</keyword>
<name>A0A9E4TVH6_9GAMM</name>
<dbReference type="EMBL" id="JAEPCR010000166">
    <property type="protein sequence ID" value="MCG7980862.1"/>
    <property type="molecule type" value="Genomic_DNA"/>
</dbReference>
<feature type="transmembrane region" description="Helical" evidence="8">
    <location>
        <begin position="255"/>
        <end position="279"/>
    </location>
</feature>
<dbReference type="Pfam" id="PF11984">
    <property type="entry name" value="DUF3485"/>
    <property type="match status" value="1"/>
</dbReference>
<keyword evidence="2" id="KW-1003">Cell membrane</keyword>
<feature type="transmembrane region" description="Helical" evidence="8">
    <location>
        <begin position="130"/>
        <end position="151"/>
    </location>
</feature>
<feature type="transmembrane region" description="Helical" evidence="8">
    <location>
        <begin position="15"/>
        <end position="35"/>
    </location>
</feature>
<dbReference type="Pfam" id="PF09721">
    <property type="entry name" value="Exosortase_EpsH"/>
    <property type="match status" value="1"/>
</dbReference>
<dbReference type="NCBIfam" id="TIGR02602">
    <property type="entry name" value="8TM_EpsH"/>
    <property type="match status" value="1"/>
</dbReference>
<organism evidence="10 11">
    <name type="scientific">Candidatus Thiodiazotropha taylori</name>
    <dbReference type="NCBI Taxonomy" id="2792791"/>
    <lineage>
        <taxon>Bacteria</taxon>
        <taxon>Pseudomonadati</taxon>
        <taxon>Pseudomonadota</taxon>
        <taxon>Gammaproteobacteria</taxon>
        <taxon>Chromatiales</taxon>
        <taxon>Sedimenticolaceae</taxon>
        <taxon>Candidatus Thiodiazotropha</taxon>
    </lineage>
</organism>
<evidence type="ECO:0000256" key="5">
    <source>
        <dbReference type="ARBA" id="ARBA00022801"/>
    </source>
</evidence>
<keyword evidence="3" id="KW-0645">Protease</keyword>
<dbReference type="EC" id="3.4.22.-" evidence="10"/>
<evidence type="ECO:0000256" key="2">
    <source>
        <dbReference type="ARBA" id="ARBA00022475"/>
    </source>
</evidence>
<feature type="transmembrane region" description="Helical" evidence="8">
    <location>
        <begin position="193"/>
        <end position="211"/>
    </location>
</feature>
<gene>
    <name evidence="10" type="primary">xrtD</name>
    <name evidence="10" type="ORF">JAY77_22285</name>
</gene>
<evidence type="ECO:0000256" key="1">
    <source>
        <dbReference type="ARBA" id="ARBA00004651"/>
    </source>
</evidence>
<sequence>MSTTTTPTGWSSPPMIWGLVGISTVLLTYGFWDGITDMLGRWSSKEEYGYAYFLPFISVYLIWQRRDRLIEVEFTPSWFGVAVLLVAGFLFFLGEIATTFTLVQYALVLSVLGFAYALMGWQAFKLVAGPLFLLFFIVPLPTFIYNSLSGILQLISSELGVEVIRWFGISVFLEGNVIDLGDYKLQVVEACNGLRYLFPLVSLAFLAAYLYRVEFWKRAVVFLSSIPITVLMNSFRIGVIGVLVENRGQEQAEGFLHYFEGWVVFMACLVILLLEMAVLSRVGGNRQRFRDVFGLELPRPLPQNMQYRTRPVTPVHYTILASVVLIALSSLYVQTQQEIMPERQVFSSFPWEIDNWQGDEDRLEDIYLKSLKLDDYLIGDFTDPSGSVVNFYVAYYASQQAGSAAHSPRSCIPGGGWEIEKVTQLDIPGFQVNGEPLNVNRLVIKRGEIKQLVYYWFQQRGRVMTNEWMVKWYLFLDGLTQQRTDGALVRMTTSIGVGEEWADGDERLIDFAGKVAPLLEDYIPN</sequence>
<keyword evidence="4 8" id="KW-0812">Transmembrane</keyword>
<evidence type="ECO:0000256" key="3">
    <source>
        <dbReference type="ARBA" id="ARBA00022670"/>
    </source>
</evidence>
<dbReference type="NCBIfam" id="TIGR02914">
    <property type="entry name" value="EpsI_fam"/>
    <property type="match status" value="1"/>
</dbReference>
<evidence type="ECO:0000259" key="9">
    <source>
        <dbReference type="Pfam" id="PF11984"/>
    </source>
</evidence>
<evidence type="ECO:0000313" key="10">
    <source>
        <dbReference type="EMBL" id="MCG7980862.1"/>
    </source>
</evidence>
<dbReference type="InterPro" id="IPR026491">
    <property type="entry name" value="ExosortD_VPLPA"/>
</dbReference>
<reference evidence="10" key="1">
    <citation type="journal article" date="2021" name="Proc. Natl. Acad. Sci. U.S.A.">
        <title>Global biogeography of chemosynthetic symbionts reveals both localized and globally distributed symbiont groups. .</title>
        <authorList>
            <person name="Osvatic J.T."/>
            <person name="Wilkins L.G.E."/>
            <person name="Leibrecht L."/>
            <person name="Leray M."/>
            <person name="Zauner S."/>
            <person name="Polzin J."/>
            <person name="Camacho Y."/>
            <person name="Gros O."/>
            <person name="van Gils J.A."/>
            <person name="Eisen J.A."/>
            <person name="Petersen J.M."/>
            <person name="Yuen B."/>
        </authorList>
    </citation>
    <scope>NUCLEOTIDE SEQUENCE</scope>
    <source>
        <strain evidence="10">MAGclacostrist055</strain>
    </source>
</reference>
<accession>A0A9E4TVH6</accession>
<evidence type="ECO:0000256" key="7">
    <source>
        <dbReference type="ARBA" id="ARBA00023136"/>
    </source>
</evidence>
<evidence type="ECO:0000256" key="4">
    <source>
        <dbReference type="ARBA" id="ARBA00022692"/>
    </source>
</evidence>
<dbReference type="InterPro" id="IPR019127">
    <property type="entry name" value="Exosortase"/>
</dbReference>
<protein>
    <submittedName>
        <fullName evidence="10">VPLPA-CTERM-specific exosortase XrtD</fullName>
        <ecNumber evidence="10">3.4.22.-</ecNumber>
    </submittedName>
</protein>
<evidence type="ECO:0000256" key="8">
    <source>
        <dbReference type="SAM" id="Phobius"/>
    </source>
</evidence>
<keyword evidence="7 8" id="KW-0472">Membrane</keyword>
<feature type="transmembrane region" description="Helical" evidence="8">
    <location>
        <begin position="105"/>
        <end position="124"/>
    </location>
</feature>
<dbReference type="NCBIfam" id="TIGR04178">
    <property type="entry name" value="exo_archaeo"/>
    <property type="match status" value="1"/>
</dbReference>
<feature type="domain" description="Methanolan biosynthesis EpsI" evidence="9">
    <location>
        <begin position="319"/>
        <end position="522"/>
    </location>
</feature>